<dbReference type="Proteomes" id="UP000683360">
    <property type="component" value="Unassembled WGS sequence"/>
</dbReference>
<dbReference type="InterPro" id="IPR017850">
    <property type="entry name" value="Alkaline_phosphatase_core_sf"/>
</dbReference>
<evidence type="ECO:0000313" key="3">
    <source>
        <dbReference type="Proteomes" id="UP000683360"/>
    </source>
</evidence>
<dbReference type="Pfam" id="PF09750">
    <property type="entry name" value="DRY_EERY"/>
    <property type="match status" value="1"/>
</dbReference>
<dbReference type="SUPFAM" id="SSF53649">
    <property type="entry name" value="Alkaline phosphatase-like"/>
    <property type="match status" value="1"/>
</dbReference>
<protein>
    <submittedName>
        <fullName evidence="2">CLK4-associating serine/arginine rich protein</fullName>
    </submittedName>
</protein>
<feature type="domain" description="Suppressor of white apricot N-terminal" evidence="1">
    <location>
        <begin position="39"/>
        <end position="139"/>
    </location>
</feature>
<organism evidence="2 3">
    <name type="scientific">Mytilus edulis</name>
    <name type="common">Blue mussel</name>
    <dbReference type="NCBI Taxonomy" id="6550"/>
    <lineage>
        <taxon>Eukaryota</taxon>
        <taxon>Metazoa</taxon>
        <taxon>Spiralia</taxon>
        <taxon>Lophotrochozoa</taxon>
        <taxon>Mollusca</taxon>
        <taxon>Bivalvia</taxon>
        <taxon>Autobranchia</taxon>
        <taxon>Pteriomorphia</taxon>
        <taxon>Mytilida</taxon>
        <taxon>Mytiloidea</taxon>
        <taxon>Mytilidae</taxon>
        <taxon>Mytilinae</taxon>
        <taxon>Mytilus</taxon>
    </lineage>
</organism>
<gene>
    <name evidence="2" type="ORF">MEDL_5075</name>
</gene>
<proteinExistence type="predicted"/>
<keyword evidence="3" id="KW-1185">Reference proteome</keyword>
<dbReference type="InterPro" id="IPR004245">
    <property type="entry name" value="DUF229"/>
</dbReference>
<dbReference type="OrthoDB" id="10070965at2759"/>
<dbReference type="InterPro" id="IPR019147">
    <property type="entry name" value="SWAP_N_domain"/>
</dbReference>
<evidence type="ECO:0000259" key="1">
    <source>
        <dbReference type="SMART" id="SM01141"/>
    </source>
</evidence>
<dbReference type="AlphaFoldDB" id="A0A8S3Q1B5"/>
<dbReference type="FunFam" id="3.40.720.10:FF:000017">
    <property type="entry name" value="Predicted protein"/>
    <property type="match status" value="1"/>
</dbReference>
<dbReference type="EMBL" id="CAJPWZ010000302">
    <property type="protein sequence ID" value="CAG2189727.1"/>
    <property type="molecule type" value="Genomic_DNA"/>
</dbReference>
<reference evidence="2" key="1">
    <citation type="submission" date="2021-03" db="EMBL/GenBank/DDBJ databases">
        <authorList>
            <person name="Bekaert M."/>
        </authorList>
    </citation>
    <scope>NUCLEOTIDE SEQUENCE</scope>
</reference>
<evidence type="ECO:0000313" key="2">
    <source>
        <dbReference type="EMBL" id="CAG2189727.1"/>
    </source>
</evidence>
<dbReference type="PANTHER" id="PTHR10974">
    <property type="entry name" value="FI08016P-RELATED"/>
    <property type="match status" value="1"/>
</dbReference>
<dbReference type="CDD" id="cd16021">
    <property type="entry name" value="ALP_like"/>
    <property type="match status" value="1"/>
</dbReference>
<dbReference type="Gene3D" id="3.40.720.10">
    <property type="entry name" value="Alkaline Phosphatase, subunit A"/>
    <property type="match status" value="1"/>
</dbReference>
<accession>A0A8S3Q1B5</accession>
<dbReference type="Pfam" id="PF02995">
    <property type="entry name" value="DUF229"/>
    <property type="match status" value="1"/>
</dbReference>
<sequence>MWQEARKQEKKIRGLMVDYKKRAERRREFYEKIKLDPAQFVRAYGRPCKINLDPAVAYAAESPQSMMPWQGQEDNMIDRFDVRAHLDYMPQTKIVAPPTLSKREEEERSINYERYRIIVENECAGLILLILMNSYIQPVRFIFVHQSINSTCLLPDIDPFDKSVMQYIWHPKPIVCEPSASIVYIDKMGKLQLNRSEISNKNNHFDCFYRLIKRSGDNDVTLSQEVKFLRPVYIPSDYVNVKCFADQRLLYDIVLHNVDFKTVQENKEILNENDKCLSVLIFGLDSVSRLAAERKLPKTMNLIKSSMDINFKGYTSIAAITYPNLMASLTGKTAYSNELPKLNPRKEFTDKYPFIWKNFSQKGYVTMFSEDFPEISMFNYMQKGFKDSPVDHYLRPYYIAREKLHPVQSNLDQVFMFLEDKDIKMKKYSSLCYKSRPKHAIHIDHYKNFVSTYKGYRKFGLSWLTEIGHDYMNFLEHADDDIEQMIQYFYNEGLFKNTIFILFGDHGPRTDEIRNTAIGRIEERMPLLSIIIPEQIKNKYPHIHTNLQDNENKLTSPFDLHETFVDILNENFTLSEKVMTRPYPRG</sequence>
<dbReference type="PANTHER" id="PTHR10974:SF1">
    <property type="entry name" value="FI08016P-RELATED"/>
    <property type="match status" value="1"/>
</dbReference>
<name>A0A8S3Q1B5_MYTED</name>
<dbReference type="GO" id="GO:0005615">
    <property type="term" value="C:extracellular space"/>
    <property type="evidence" value="ECO:0007669"/>
    <property type="project" value="TreeGrafter"/>
</dbReference>
<dbReference type="SMART" id="SM01141">
    <property type="entry name" value="DRY_EERY"/>
    <property type="match status" value="1"/>
</dbReference>
<comment type="caution">
    <text evidence="2">The sequence shown here is derived from an EMBL/GenBank/DDBJ whole genome shotgun (WGS) entry which is preliminary data.</text>
</comment>